<evidence type="ECO:0000313" key="2">
    <source>
        <dbReference type="WBParaSite" id="PSU_v2.g15753.t1"/>
    </source>
</evidence>
<sequence>MPTEVSSTNVPVKTESTVETAEKLTTISPIETTTLEKSTESVPIIVGIVGESSATPTVTTIASESNDETTASVTEEKTTVANLKATTNAETLQPITEINVETTILPVLQTTINAAENIIGAEVKEAIENANVTAKPDVETTTNLVQSEVKDAEKEIIVKVPKTISADIPSATISSESTITEKSVTDSPTTILQNVDETTTAGVTEVPIVLSTTESTSATSEAIKLV</sequence>
<organism evidence="1 2">
    <name type="scientific">Panagrolaimus superbus</name>
    <dbReference type="NCBI Taxonomy" id="310955"/>
    <lineage>
        <taxon>Eukaryota</taxon>
        <taxon>Metazoa</taxon>
        <taxon>Ecdysozoa</taxon>
        <taxon>Nematoda</taxon>
        <taxon>Chromadorea</taxon>
        <taxon>Rhabditida</taxon>
        <taxon>Tylenchina</taxon>
        <taxon>Panagrolaimomorpha</taxon>
        <taxon>Panagrolaimoidea</taxon>
        <taxon>Panagrolaimidae</taxon>
        <taxon>Panagrolaimus</taxon>
    </lineage>
</organism>
<reference evidence="2" key="1">
    <citation type="submission" date="2022-11" db="UniProtKB">
        <authorList>
            <consortium name="WormBaseParasite"/>
        </authorList>
    </citation>
    <scope>IDENTIFICATION</scope>
</reference>
<dbReference type="WBParaSite" id="PSU_v2.g15753.t1">
    <property type="protein sequence ID" value="PSU_v2.g15753.t1"/>
    <property type="gene ID" value="PSU_v2.g15753"/>
</dbReference>
<name>A0A914YEC2_9BILA</name>
<keyword evidence="1" id="KW-1185">Reference proteome</keyword>
<dbReference type="AlphaFoldDB" id="A0A914YEC2"/>
<evidence type="ECO:0000313" key="1">
    <source>
        <dbReference type="Proteomes" id="UP000887577"/>
    </source>
</evidence>
<dbReference type="Proteomes" id="UP000887577">
    <property type="component" value="Unplaced"/>
</dbReference>
<accession>A0A914YEC2</accession>
<proteinExistence type="predicted"/>
<protein>
    <submittedName>
        <fullName evidence="2">Uncharacterized protein</fullName>
    </submittedName>
</protein>